<comment type="subunit">
    <text evidence="4">Monomer.</text>
</comment>
<dbReference type="Proteomes" id="UP001642260">
    <property type="component" value="Unassembled WGS sequence"/>
</dbReference>
<keyword evidence="2 4" id="KW-0396">Initiation factor</keyword>
<evidence type="ECO:0000256" key="1">
    <source>
        <dbReference type="ARBA" id="ARBA00005439"/>
    </source>
</evidence>
<evidence type="ECO:0000256" key="4">
    <source>
        <dbReference type="RuleBase" id="RU000646"/>
    </source>
</evidence>
<dbReference type="InterPro" id="IPR019815">
    <property type="entry name" value="Translation_initiation_fac_3_C"/>
</dbReference>
<dbReference type="HAMAP" id="MF_00080">
    <property type="entry name" value="IF_3"/>
    <property type="match status" value="1"/>
</dbReference>
<evidence type="ECO:0000313" key="8">
    <source>
        <dbReference type="EMBL" id="CAH8352902.1"/>
    </source>
</evidence>
<proteinExistence type="inferred from homology"/>
<feature type="domain" description="Translation initiation factor 3 C-terminal" evidence="6">
    <location>
        <begin position="169"/>
        <end position="234"/>
    </location>
</feature>
<evidence type="ECO:0000256" key="5">
    <source>
        <dbReference type="SAM" id="MobiDB-lite"/>
    </source>
</evidence>
<dbReference type="FunFam" id="3.10.20.80:FF:000003">
    <property type="entry name" value="Translation initiation factor IF-3"/>
    <property type="match status" value="1"/>
</dbReference>
<comment type="subcellular location">
    <subcellularLocation>
        <location evidence="4">Plastid</location>
        <location evidence="4">Chloroplast</location>
    </subcellularLocation>
</comment>
<organism evidence="8 9">
    <name type="scientific">Eruca vesicaria subsp. sativa</name>
    <name type="common">Garden rocket</name>
    <name type="synonym">Eruca sativa</name>
    <dbReference type="NCBI Taxonomy" id="29727"/>
    <lineage>
        <taxon>Eukaryota</taxon>
        <taxon>Viridiplantae</taxon>
        <taxon>Streptophyta</taxon>
        <taxon>Embryophyta</taxon>
        <taxon>Tracheophyta</taxon>
        <taxon>Spermatophyta</taxon>
        <taxon>Magnoliopsida</taxon>
        <taxon>eudicotyledons</taxon>
        <taxon>Gunneridae</taxon>
        <taxon>Pentapetalae</taxon>
        <taxon>rosids</taxon>
        <taxon>malvids</taxon>
        <taxon>Brassicales</taxon>
        <taxon>Brassicaceae</taxon>
        <taxon>Brassiceae</taxon>
        <taxon>Eruca</taxon>
    </lineage>
</organism>
<protein>
    <recommendedName>
        <fullName evidence="4">Translation initiation factor IF-3</fullName>
    </recommendedName>
</protein>
<dbReference type="InterPro" id="IPR001288">
    <property type="entry name" value="Translation_initiation_fac_3"/>
</dbReference>
<feature type="domain" description="Translation initiation factor 3 N-terminal" evidence="7">
    <location>
        <begin position="95"/>
        <end position="161"/>
    </location>
</feature>
<reference evidence="8 9" key="1">
    <citation type="submission" date="2022-03" db="EMBL/GenBank/DDBJ databases">
        <authorList>
            <person name="Macdonald S."/>
            <person name="Ahmed S."/>
            <person name="Newling K."/>
        </authorList>
    </citation>
    <scope>NUCLEOTIDE SEQUENCE [LARGE SCALE GENOMIC DNA]</scope>
</reference>
<dbReference type="GO" id="GO:0009507">
    <property type="term" value="C:chloroplast"/>
    <property type="evidence" value="ECO:0007669"/>
    <property type="project" value="UniProtKB-SubCell"/>
</dbReference>
<dbReference type="SUPFAM" id="SSF55200">
    <property type="entry name" value="Translation initiation factor IF3, C-terminal domain"/>
    <property type="match status" value="1"/>
</dbReference>
<accession>A0ABC8K4I4</accession>
<sequence>MAGVTRIVGFDAILTGTTKTVSYHPFSVKSKLFCLPRRLSKLSIVTLSPYHRRSPAVTCRYGGGGGGGGGGSRFPGDKRGRQKESENDDALDISAIRSATVRLIDGQQNMIGIVSKEEAVRRADEAELDLVILSPDADPPVVRMMDYSKYRYEQQKRKKEQQKKTTRMDLKELKMGYNIDQHDYSVRMRAARKFLQDGDKVKVIVNMKGRENEFRNIAIELLRRFQTEIGEVCAFFSTLLSLVLNWHLYCSLIDLVTGTCQLLQLATEESKNFRDRNLFIVLVPNKEVLKKAQEPPSKKKKKPADDEVSAAGVTAT</sequence>
<evidence type="ECO:0000313" key="9">
    <source>
        <dbReference type="Proteomes" id="UP001642260"/>
    </source>
</evidence>
<dbReference type="EMBL" id="CAKOAT010177377">
    <property type="protein sequence ID" value="CAH8352902.1"/>
    <property type="molecule type" value="Genomic_DNA"/>
</dbReference>
<dbReference type="Pfam" id="PF05198">
    <property type="entry name" value="IF3_N"/>
    <property type="match status" value="1"/>
</dbReference>
<dbReference type="SUPFAM" id="SSF54364">
    <property type="entry name" value="Translation initiation factor IF3, N-terminal domain"/>
    <property type="match status" value="1"/>
</dbReference>
<dbReference type="Gene3D" id="3.30.110.10">
    <property type="entry name" value="Translation initiation factor 3 (IF-3), C-terminal domain"/>
    <property type="match status" value="1"/>
</dbReference>
<dbReference type="InterPro" id="IPR036787">
    <property type="entry name" value="T_IF-3_N_sf"/>
</dbReference>
<dbReference type="PROSITE" id="PS00938">
    <property type="entry name" value="IF3"/>
    <property type="match status" value="1"/>
</dbReference>
<name>A0ABC8K4I4_ERUVS</name>
<dbReference type="PANTHER" id="PTHR10938:SF0">
    <property type="entry name" value="TRANSLATION INITIATION FACTOR IF-3, MITOCHONDRIAL"/>
    <property type="match status" value="1"/>
</dbReference>
<feature type="region of interest" description="Disordered" evidence="5">
    <location>
        <begin position="291"/>
        <end position="316"/>
    </location>
</feature>
<evidence type="ECO:0000256" key="2">
    <source>
        <dbReference type="ARBA" id="ARBA00022540"/>
    </source>
</evidence>
<evidence type="ECO:0000259" key="7">
    <source>
        <dbReference type="Pfam" id="PF05198"/>
    </source>
</evidence>
<dbReference type="InterPro" id="IPR019814">
    <property type="entry name" value="Translation_initiation_fac_3_N"/>
</dbReference>
<dbReference type="AlphaFoldDB" id="A0ABC8K4I4"/>
<comment type="caution">
    <text evidence="8">The sequence shown here is derived from an EMBL/GenBank/DDBJ whole genome shotgun (WGS) entry which is preliminary data.</text>
</comment>
<comment type="similarity">
    <text evidence="1 4">Belongs to the IF-3 family.</text>
</comment>
<feature type="region of interest" description="Disordered" evidence="5">
    <location>
        <begin position="59"/>
        <end position="90"/>
    </location>
</feature>
<keyword evidence="3 4" id="KW-0648">Protein biosynthesis</keyword>
<keyword evidence="9" id="KW-1185">Reference proteome</keyword>
<dbReference type="Pfam" id="PF00707">
    <property type="entry name" value="IF3_C"/>
    <property type="match status" value="1"/>
</dbReference>
<dbReference type="InterPro" id="IPR019813">
    <property type="entry name" value="Translation_initiation_fac3_CS"/>
</dbReference>
<dbReference type="GO" id="GO:0003743">
    <property type="term" value="F:translation initiation factor activity"/>
    <property type="evidence" value="ECO:0007669"/>
    <property type="project" value="UniProtKB-KW"/>
</dbReference>
<gene>
    <name evidence="8" type="ORF">ERUC_LOCUS18806</name>
</gene>
<comment type="function">
    <text evidence="4">IF-3 binds to the 30S ribosomal subunit and shifts the equilibrium between 70S ribosomes and their 50S and 30S subunits in favor of the free subunits, thus enhancing the availability of 30S subunits on which protein synthesis initiation begins.</text>
</comment>
<feature type="compositionally biased region" description="Gly residues" evidence="5">
    <location>
        <begin position="61"/>
        <end position="73"/>
    </location>
</feature>
<dbReference type="PANTHER" id="PTHR10938">
    <property type="entry name" value="TRANSLATION INITIATION FACTOR IF-3"/>
    <property type="match status" value="1"/>
</dbReference>
<evidence type="ECO:0000256" key="3">
    <source>
        <dbReference type="ARBA" id="ARBA00022917"/>
    </source>
</evidence>
<dbReference type="Gene3D" id="3.10.20.80">
    <property type="entry name" value="Translation initiation factor 3 (IF-3), N-terminal domain"/>
    <property type="match status" value="1"/>
</dbReference>
<dbReference type="NCBIfam" id="TIGR00168">
    <property type="entry name" value="infC"/>
    <property type="match status" value="1"/>
</dbReference>
<dbReference type="InterPro" id="IPR036788">
    <property type="entry name" value="T_IF-3_C_sf"/>
</dbReference>
<evidence type="ECO:0000259" key="6">
    <source>
        <dbReference type="Pfam" id="PF00707"/>
    </source>
</evidence>
<feature type="compositionally biased region" description="Basic and acidic residues" evidence="5">
    <location>
        <begin position="75"/>
        <end position="85"/>
    </location>
</feature>